<sequence>MSTTLPDWAVGMTDLHVHAAPSLLPRHAGDRETVRLGRSLGFVALVLKSHEGSTVERAMTAGDGAIGGIVLNSAVGGANADAAEVAARLGGRIVWMPTVSSATHKRGSANTELRVHSGFSLRLVDVIVDGRILPAWLDVLDVIAHYNMVLASGHLSADETVQLFTEARRRGVERLLVNHPKMVFLGWHEDASKKLRKLDARLELGILPDLLGSPEHTSLRLLEEYPHELLIFGGDLGHAHHPDMSEALPPWLAELEARAGASAARAIMTSQGRELILP</sequence>
<evidence type="ECO:0000313" key="1">
    <source>
        <dbReference type="EMBL" id="GES23894.1"/>
    </source>
</evidence>
<reference evidence="1 2" key="1">
    <citation type="submission" date="2019-10" db="EMBL/GenBank/DDBJ databases">
        <title>Whole genome shotgun sequence of Acrocarpospora pleiomorpha NBRC 16267.</title>
        <authorList>
            <person name="Ichikawa N."/>
            <person name="Kimura A."/>
            <person name="Kitahashi Y."/>
            <person name="Komaki H."/>
            <person name="Oguchi A."/>
        </authorList>
    </citation>
    <scope>NUCLEOTIDE SEQUENCE [LARGE SCALE GENOMIC DNA]</scope>
    <source>
        <strain evidence="1 2">NBRC 16267</strain>
    </source>
</reference>
<gene>
    <name evidence="1" type="ORF">Aple_067930</name>
</gene>
<evidence type="ECO:0008006" key="3">
    <source>
        <dbReference type="Google" id="ProtNLM"/>
    </source>
</evidence>
<organism evidence="1 2">
    <name type="scientific">Acrocarpospora pleiomorpha</name>
    <dbReference type="NCBI Taxonomy" id="90975"/>
    <lineage>
        <taxon>Bacteria</taxon>
        <taxon>Bacillati</taxon>
        <taxon>Actinomycetota</taxon>
        <taxon>Actinomycetes</taxon>
        <taxon>Streptosporangiales</taxon>
        <taxon>Streptosporangiaceae</taxon>
        <taxon>Acrocarpospora</taxon>
    </lineage>
</organism>
<dbReference type="Proteomes" id="UP000377595">
    <property type="component" value="Unassembled WGS sequence"/>
</dbReference>
<dbReference type="Pfam" id="PF19799">
    <property type="entry name" value="DUF6282"/>
    <property type="match status" value="1"/>
</dbReference>
<comment type="caution">
    <text evidence="1">The sequence shown here is derived from an EMBL/GenBank/DDBJ whole genome shotgun (WGS) entry which is preliminary data.</text>
</comment>
<proteinExistence type="predicted"/>
<accession>A0A5M3XRN2</accession>
<keyword evidence="2" id="KW-1185">Reference proteome</keyword>
<protein>
    <recommendedName>
        <fullName evidence="3">Amidohydrolase-related domain-containing protein</fullName>
    </recommendedName>
</protein>
<dbReference type="InterPro" id="IPR032466">
    <property type="entry name" value="Metal_Hydrolase"/>
</dbReference>
<dbReference type="AlphaFoldDB" id="A0A5M3XRN2"/>
<dbReference type="EMBL" id="BLAF01000046">
    <property type="protein sequence ID" value="GES23894.1"/>
    <property type="molecule type" value="Genomic_DNA"/>
</dbReference>
<dbReference type="RefSeq" id="WP_218038622.1">
    <property type="nucleotide sequence ID" value="NZ_BAAAHM010000016.1"/>
</dbReference>
<evidence type="ECO:0000313" key="2">
    <source>
        <dbReference type="Proteomes" id="UP000377595"/>
    </source>
</evidence>
<name>A0A5M3XRN2_9ACTN</name>
<dbReference type="SUPFAM" id="SSF51556">
    <property type="entry name" value="Metallo-dependent hydrolases"/>
    <property type="match status" value="1"/>
</dbReference>
<dbReference type="InterPro" id="IPR046249">
    <property type="entry name" value="DUF6282"/>
</dbReference>